<dbReference type="Proteomes" id="UP001367508">
    <property type="component" value="Unassembled WGS sequence"/>
</dbReference>
<sequence>MNDSLLRKFWLTTCSSDTSLALASLLHNRIYASVKWSFISFPPSQQYIEAGMRHGGIIRQEKYRQVGSCGVSKIATDGSLWFSISDQARIHQASETAGEDVGNRGFLITATASLPCFAWSELQEDECRSGVRRTSAIYSVQTLDSTRFHHPYHYKPNLLTRLGCASWCNPWRICRYRLAWNPHSAPKIALNRLLHSRMEDWREHFRLRIPLLRENKGKTHLINSMTSHEREAEKRKRAWWAVWSDNWCGHSMARQGSLVSHQKT</sequence>
<keyword evidence="2" id="KW-1185">Reference proteome</keyword>
<evidence type="ECO:0000313" key="1">
    <source>
        <dbReference type="EMBL" id="KAK7360231.1"/>
    </source>
</evidence>
<dbReference type="AlphaFoldDB" id="A0AAN9R5W5"/>
<accession>A0AAN9R5W5</accession>
<proteinExistence type="predicted"/>
<evidence type="ECO:0000313" key="2">
    <source>
        <dbReference type="Proteomes" id="UP001367508"/>
    </source>
</evidence>
<dbReference type="EMBL" id="JAYMYQ010000001">
    <property type="protein sequence ID" value="KAK7360231.1"/>
    <property type="molecule type" value="Genomic_DNA"/>
</dbReference>
<gene>
    <name evidence="1" type="ORF">VNO77_02213</name>
</gene>
<organism evidence="1 2">
    <name type="scientific">Canavalia gladiata</name>
    <name type="common">Sword bean</name>
    <name type="synonym">Dolichos gladiatus</name>
    <dbReference type="NCBI Taxonomy" id="3824"/>
    <lineage>
        <taxon>Eukaryota</taxon>
        <taxon>Viridiplantae</taxon>
        <taxon>Streptophyta</taxon>
        <taxon>Embryophyta</taxon>
        <taxon>Tracheophyta</taxon>
        <taxon>Spermatophyta</taxon>
        <taxon>Magnoliopsida</taxon>
        <taxon>eudicotyledons</taxon>
        <taxon>Gunneridae</taxon>
        <taxon>Pentapetalae</taxon>
        <taxon>rosids</taxon>
        <taxon>fabids</taxon>
        <taxon>Fabales</taxon>
        <taxon>Fabaceae</taxon>
        <taxon>Papilionoideae</taxon>
        <taxon>50 kb inversion clade</taxon>
        <taxon>NPAAA clade</taxon>
        <taxon>indigoferoid/millettioid clade</taxon>
        <taxon>Phaseoleae</taxon>
        <taxon>Canavalia</taxon>
    </lineage>
</organism>
<comment type="caution">
    <text evidence="1">The sequence shown here is derived from an EMBL/GenBank/DDBJ whole genome shotgun (WGS) entry which is preliminary data.</text>
</comment>
<name>A0AAN9R5W5_CANGL</name>
<protein>
    <submittedName>
        <fullName evidence="1">Uncharacterized protein</fullName>
    </submittedName>
</protein>
<reference evidence="1 2" key="1">
    <citation type="submission" date="2024-01" db="EMBL/GenBank/DDBJ databases">
        <title>The genomes of 5 underutilized Papilionoideae crops provide insights into root nodulation and disease resistanc.</title>
        <authorList>
            <person name="Jiang F."/>
        </authorList>
    </citation>
    <scope>NUCLEOTIDE SEQUENCE [LARGE SCALE GENOMIC DNA]</scope>
    <source>
        <strain evidence="1">LVBAO_FW01</strain>
        <tissue evidence="1">Leaves</tissue>
    </source>
</reference>